<dbReference type="Pfam" id="PF20152">
    <property type="entry name" value="DUF6534"/>
    <property type="match status" value="1"/>
</dbReference>
<feature type="transmembrane region" description="Helical" evidence="1">
    <location>
        <begin position="25"/>
        <end position="43"/>
    </location>
</feature>
<feature type="non-terminal residue" evidence="3">
    <location>
        <position position="1"/>
    </location>
</feature>
<evidence type="ECO:0000259" key="2">
    <source>
        <dbReference type="Pfam" id="PF20152"/>
    </source>
</evidence>
<feature type="transmembrane region" description="Helical" evidence="1">
    <location>
        <begin position="213"/>
        <end position="234"/>
    </location>
</feature>
<dbReference type="OrthoDB" id="2536347at2759"/>
<dbReference type="PANTHER" id="PTHR40465:SF1">
    <property type="entry name" value="DUF6534 DOMAIN-CONTAINING PROTEIN"/>
    <property type="match status" value="1"/>
</dbReference>
<sequence>LLGVLIFQTYVYYLAFPKDRRVFKAIVYGTFVLEIFQTVLSIRDAWTFFVHSHGHQDKFTNTYTLWLTMPTLGGIVGFIGQTFFAYRVKALTRSWGLSILISLIATVSLAGAFLSGVQISEVKNLIEIMHDRGIFVSIGLWNGCAAGVDVLIAGCMTYYLLKKNTGFIATHRLVSKLVLVTIQTGLVTATMAIWTIVVFIGRAHLKDLKPINAYFLLVAIPISKFYSNTLLVVLNSRARILGGRESTGCNNPVFESLQTRRQGVVQGIHISTTVQVWSPDGGLRDMDDVVCVYVFQLCYAAVCDLITLCLGTKIRG</sequence>
<keyword evidence="4" id="KW-1185">Reference proteome</keyword>
<evidence type="ECO:0000256" key="1">
    <source>
        <dbReference type="SAM" id="Phobius"/>
    </source>
</evidence>
<evidence type="ECO:0000313" key="4">
    <source>
        <dbReference type="Proteomes" id="UP000242287"/>
    </source>
</evidence>
<keyword evidence="1" id="KW-0812">Transmembrane</keyword>
<protein>
    <recommendedName>
        <fullName evidence="2">DUF6534 domain-containing protein</fullName>
    </recommendedName>
</protein>
<feature type="transmembrane region" description="Helical" evidence="1">
    <location>
        <begin position="95"/>
        <end position="114"/>
    </location>
</feature>
<dbReference type="InterPro" id="IPR045339">
    <property type="entry name" value="DUF6534"/>
</dbReference>
<gene>
    <name evidence="3" type="ORF">AMATHDRAFT_151406</name>
</gene>
<feature type="transmembrane region" description="Helical" evidence="1">
    <location>
        <begin position="63"/>
        <end position="86"/>
    </location>
</feature>
<accession>A0A2A9NJ50</accession>
<reference evidence="3 4" key="1">
    <citation type="submission" date="2014-02" db="EMBL/GenBank/DDBJ databases">
        <title>Transposable element dynamics among asymbiotic and ectomycorrhizal Amanita fungi.</title>
        <authorList>
            <consortium name="DOE Joint Genome Institute"/>
            <person name="Hess J."/>
            <person name="Skrede I."/>
            <person name="Wolfe B."/>
            <person name="LaButti K."/>
            <person name="Ohm R.A."/>
            <person name="Grigoriev I.V."/>
            <person name="Pringle A."/>
        </authorList>
    </citation>
    <scope>NUCLEOTIDE SEQUENCE [LARGE SCALE GENOMIC DNA]</scope>
    <source>
        <strain evidence="3 4">SKay4041</strain>
    </source>
</reference>
<dbReference type="PANTHER" id="PTHR40465">
    <property type="entry name" value="CHROMOSOME 1, WHOLE GENOME SHOTGUN SEQUENCE"/>
    <property type="match status" value="1"/>
</dbReference>
<dbReference type="STRING" id="703135.A0A2A9NJ50"/>
<keyword evidence="1" id="KW-0472">Membrane</keyword>
<feature type="domain" description="DUF6534" evidence="2">
    <location>
        <begin position="146"/>
        <end position="238"/>
    </location>
</feature>
<dbReference type="AlphaFoldDB" id="A0A2A9NJ50"/>
<feature type="transmembrane region" description="Helical" evidence="1">
    <location>
        <begin position="134"/>
        <end position="161"/>
    </location>
</feature>
<organism evidence="3 4">
    <name type="scientific">Amanita thiersii Skay4041</name>
    <dbReference type="NCBI Taxonomy" id="703135"/>
    <lineage>
        <taxon>Eukaryota</taxon>
        <taxon>Fungi</taxon>
        <taxon>Dikarya</taxon>
        <taxon>Basidiomycota</taxon>
        <taxon>Agaricomycotina</taxon>
        <taxon>Agaricomycetes</taxon>
        <taxon>Agaricomycetidae</taxon>
        <taxon>Agaricales</taxon>
        <taxon>Pluteineae</taxon>
        <taxon>Amanitaceae</taxon>
        <taxon>Amanita</taxon>
    </lineage>
</organism>
<keyword evidence="1" id="KW-1133">Transmembrane helix</keyword>
<dbReference type="Proteomes" id="UP000242287">
    <property type="component" value="Unassembled WGS sequence"/>
</dbReference>
<name>A0A2A9NJ50_9AGAR</name>
<dbReference type="EMBL" id="KZ302094">
    <property type="protein sequence ID" value="PFH47740.1"/>
    <property type="molecule type" value="Genomic_DNA"/>
</dbReference>
<feature type="transmembrane region" description="Helical" evidence="1">
    <location>
        <begin position="173"/>
        <end position="201"/>
    </location>
</feature>
<proteinExistence type="predicted"/>
<evidence type="ECO:0000313" key="3">
    <source>
        <dbReference type="EMBL" id="PFH47740.1"/>
    </source>
</evidence>